<dbReference type="OrthoDB" id="9803993at2"/>
<evidence type="ECO:0000313" key="3">
    <source>
        <dbReference type="Proteomes" id="UP000295711"/>
    </source>
</evidence>
<dbReference type="GO" id="GO:0008237">
    <property type="term" value="F:metallopeptidase activity"/>
    <property type="evidence" value="ECO:0007669"/>
    <property type="project" value="UniProtKB-KW"/>
</dbReference>
<dbReference type="PANTHER" id="PTHR34448">
    <property type="entry name" value="AMINOPEPTIDASE"/>
    <property type="match status" value="1"/>
</dbReference>
<organism evidence="2 3">
    <name type="scientific">Frisingicoccus caecimuris</name>
    <dbReference type="NCBI Taxonomy" id="1796636"/>
    <lineage>
        <taxon>Bacteria</taxon>
        <taxon>Bacillati</taxon>
        <taxon>Bacillota</taxon>
        <taxon>Clostridia</taxon>
        <taxon>Lachnospirales</taxon>
        <taxon>Lachnospiraceae</taxon>
        <taxon>Frisingicoccus</taxon>
    </lineage>
</organism>
<name>A0A4R2LCH1_9FIRM</name>
<dbReference type="EMBL" id="SLXA01000013">
    <property type="protein sequence ID" value="TCO83262.1"/>
    <property type="molecule type" value="Genomic_DNA"/>
</dbReference>
<keyword evidence="2" id="KW-0645">Protease</keyword>
<dbReference type="InterPro" id="IPR052170">
    <property type="entry name" value="M29_Exopeptidase"/>
</dbReference>
<dbReference type="SUPFAM" id="SSF144052">
    <property type="entry name" value="Thermophilic metalloprotease-like"/>
    <property type="match status" value="1"/>
</dbReference>
<dbReference type="GO" id="GO:0006508">
    <property type="term" value="P:proteolysis"/>
    <property type="evidence" value="ECO:0007669"/>
    <property type="project" value="UniProtKB-KW"/>
</dbReference>
<accession>A0A4R2LCH1</accession>
<dbReference type="Pfam" id="PF02073">
    <property type="entry name" value="Peptidase_M29"/>
    <property type="match status" value="1"/>
</dbReference>
<proteinExistence type="predicted"/>
<dbReference type="AlphaFoldDB" id="A0A4R2LCH1"/>
<protein>
    <submittedName>
        <fullName evidence="2">Thermophilic metalloprotease (M29)</fullName>
    </submittedName>
</protein>
<dbReference type="PANTHER" id="PTHR34448:SF1">
    <property type="entry name" value="BLL6088 PROTEIN"/>
    <property type="match status" value="1"/>
</dbReference>
<keyword evidence="3" id="KW-1185">Reference proteome</keyword>
<reference evidence="2 3" key="1">
    <citation type="submission" date="2019-03" db="EMBL/GenBank/DDBJ databases">
        <title>Genomic Encyclopedia of Type Strains, Phase IV (KMG-IV): sequencing the most valuable type-strain genomes for metagenomic binning, comparative biology and taxonomic classification.</title>
        <authorList>
            <person name="Goeker M."/>
        </authorList>
    </citation>
    <scope>NUCLEOTIDE SEQUENCE [LARGE SCALE GENOMIC DNA]</scope>
    <source>
        <strain evidence="2 3">DSM 28559</strain>
    </source>
</reference>
<keyword evidence="2" id="KW-0482">Metalloprotease</keyword>
<gene>
    <name evidence="2" type="ORF">EV212_11349</name>
</gene>
<evidence type="ECO:0000256" key="1">
    <source>
        <dbReference type="ARBA" id="ARBA00022723"/>
    </source>
</evidence>
<keyword evidence="2" id="KW-0378">Hydrolase</keyword>
<dbReference type="RefSeq" id="WP_132093293.1">
    <property type="nucleotide sequence ID" value="NZ_JANKAQ010000014.1"/>
</dbReference>
<keyword evidence="1" id="KW-0479">Metal-binding</keyword>
<dbReference type="InterPro" id="IPR000787">
    <property type="entry name" value="Peptidase_M29"/>
</dbReference>
<sequence length="691" mass="80310">MEEETFLMERYKLVMMRVREIPEEIGKRTTKGFPWEDFFSQMASWMIGLDNFREWKLSHDFKDWSLEEWQSFYEEMYRPLRQDYEISYANPDRTTESFGKAYGQLFSFLASEIYRSFSQWMTGHLEAVVILWELFVEVYTDFVYGEEEGILPSVEAIAKAVYWYVSDYSDEMVSWRIHEQQEPDFSSIKSIIMSEDLTDLRYLYRFGEYISDTELGTAEYMNRLSEKAINAMAETFVDGYIRGFEINRISLENKKYVTVRGSLGFERVFRSAVEKFRERGLEPVFFPASTTILNRRQVRIGYQGKSVNPQFEFDHCKDKALYYDRAMANRYLAALKKAYEECREWISVNAGPACFETFGELPFAPAVKENACHLSPKQQKLEAEFSDLQAGLAEQYMKSSEISFTIIAFPTPDIGRDYEAVFDEIVKVNTLDNNVYREIQQKLIDVLDKGEYVYVRGKYPNRTVMKVRLHPLKHPDKETNFENCCADVNIPLGEVFTSPMLTGTEGLLHATSVYLNGIYFKDLMLRFADGRIVSFDCGNSENRDSNRRLIKDYLLGGRDSLPLGEFAIGTNTTAYAAARKYGITERLPILIVEKMGPHFAIGDTCYSRAEDHAVFNPDGKEIIARENEISARRNEEGFQAYFNCHTDITIPYDEIEEILVIDKDENMFPILRDGRFILEGTEDLNMPLNIH</sequence>
<dbReference type="GO" id="GO:0004177">
    <property type="term" value="F:aminopeptidase activity"/>
    <property type="evidence" value="ECO:0007669"/>
    <property type="project" value="InterPro"/>
</dbReference>
<dbReference type="Proteomes" id="UP000295711">
    <property type="component" value="Unassembled WGS sequence"/>
</dbReference>
<comment type="caution">
    <text evidence="2">The sequence shown here is derived from an EMBL/GenBank/DDBJ whole genome shotgun (WGS) entry which is preliminary data.</text>
</comment>
<evidence type="ECO:0000313" key="2">
    <source>
        <dbReference type="EMBL" id="TCO83262.1"/>
    </source>
</evidence>
<dbReference type="GO" id="GO:0046872">
    <property type="term" value="F:metal ion binding"/>
    <property type="evidence" value="ECO:0007669"/>
    <property type="project" value="UniProtKB-KW"/>
</dbReference>